<proteinExistence type="predicted"/>
<dbReference type="Proteomes" id="UP000650833">
    <property type="component" value="Unassembled WGS sequence"/>
</dbReference>
<dbReference type="PANTHER" id="PTHR28058">
    <property type="entry name" value="37S RIBOSOMAL PROTEIN MRP51, MITOCHONDRIAL"/>
    <property type="match status" value="1"/>
</dbReference>
<gene>
    <name evidence="1" type="ORF">INT46_004408</name>
</gene>
<name>A0A8H7QLN8_9FUNG</name>
<dbReference type="Pfam" id="PF11709">
    <property type="entry name" value="Mit_ribos_Mrp51"/>
    <property type="match status" value="1"/>
</dbReference>
<organism evidence="1 2">
    <name type="scientific">Mucor plumbeus</name>
    <dbReference type="NCBI Taxonomy" id="97098"/>
    <lineage>
        <taxon>Eukaryota</taxon>
        <taxon>Fungi</taxon>
        <taxon>Fungi incertae sedis</taxon>
        <taxon>Mucoromycota</taxon>
        <taxon>Mucoromycotina</taxon>
        <taxon>Mucoromycetes</taxon>
        <taxon>Mucorales</taxon>
        <taxon>Mucorineae</taxon>
        <taxon>Mucoraceae</taxon>
        <taxon>Mucor</taxon>
    </lineage>
</organism>
<keyword evidence="2" id="KW-1185">Reference proteome</keyword>
<dbReference type="PANTHER" id="PTHR28058:SF1">
    <property type="entry name" value="SMALL RIBOSOMAL SUBUNIT PROTEIN BS1M"/>
    <property type="match status" value="1"/>
</dbReference>
<reference evidence="1" key="1">
    <citation type="submission" date="2020-12" db="EMBL/GenBank/DDBJ databases">
        <title>Metabolic potential, ecology and presence of endohyphal bacteria is reflected in genomic diversity of Mucoromycotina.</title>
        <authorList>
            <person name="Muszewska A."/>
            <person name="Okrasinska A."/>
            <person name="Steczkiewicz K."/>
            <person name="Drgas O."/>
            <person name="Orlowska M."/>
            <person name="Perlinska-Lenart U."/>
            <person name="Aleksandrzak-Piekarczyk T."/>
            <person name="Szatraj K."/>
            <person name="Zielenkiewicz U."/>
            <person name="Pilsyk S."/>
            <person name="Malc E."/>
            <person name="Mieczkowski P."/>
            <person name="Kruszewska J.S."/>
            <person name="Biernat P."/>
            <person name="Pawlowska J."/>
        </authorList>
    </citation>
    <scope>NUCLEOTIDE SEQUENCE</scope>
    <source>
        <strain evidence="1">CBS 226.32</strain>
    </source>
</reference>
<dbReference type="InterPro" id="IPR016712">
    <property type="entry name" value="Rbsml_bS1m-like"/>
</dbReference>
<comment type="caution">
    <text evidence="1">The sequence shown here is derived from an EMBL/GenBank/DDBJ whole genome shotgun (WGS) entry which is preliminary data.</text>
</comment>
<dbReference type="EMBL" id="JAEPRC010000553">
    <property type="protein sequence ID" value="KAG2194954.1"/>
    <property type="molecule type" value="Genomic_DNA"/>
</dbReference>
<protein>
    <submittedName>
        <fullName evidence="1">Uncharacterized protein</fullName>
    </submittedName>
</protein>
<sequence>MEKSFGNLLRHSRLASYDRTLEQVYTSPKPYRKIGDWGLKRNLPTVIRTKNVTIGALDTAEHQTPWESGDGKVLFIKRWKENFPNSKKPSPRPEEIRHNAATMTPVEFERLLRRSEKYKAKEFQEKLKKKELVPEQVFDYLQVNFATDTTTESGSNVGSGGVVGPTYSDHQVGWDYPVQGRILNMDRMGHSVGIGGVVATLNKRSALGLRNSGDRRVQTFFVRKAELDEQGKPKVEVTLQSKGATSSIPLLNNYDNNDSYEYYNNNNNNNNKHANMTADEMMNPNRHRRQHNNHSQGAVEVDNITPNPEHTELMARIAGLLDNSKDTK</sequence>
<evidence type="ECO:0000313" key="2">
    <source>
        <dbReference type="Proteomes" id="UP000650833"/>
    </source>
</evidence>
<dbReference type="AlphaFoldDB" id="A0A8H7QLN8"/>
<dbReference type="OrthoDB" id="2735536at2759"/>
<evidence type="ECO:0000313" key="1">
    <source>
        <dbReference type="EMBL" id="KAG2194954.1"/>
    </source>
</evidence>
<accession>A0A8H7QLN8</accession>